<dbReference type="GO" id="GO:0003677">
    <property type="term" value="F:DNA binding"/>
    <property type="evidence" value="ECO:0007669"/>
    <property type="project" value="UniProtKB-KW"/>
</dbReference>
<evidence type="ECO:0000313" key="1">
    <source>
        <dbReference type="EMBL" id="NNV19152.1"/>
    </source>
</evidence>
<name>A0A7Y3WVG2_9HYPH</name>
<sequence length="148" mass="16065">MTSQVVQFASLSDRDRKTVASLPKLGKGDHVELHVRGKDGKAQALPLPPAAISVVETLLSRLFSGERVAVLTEEQELSPTEASALLGISRPLVVHRMDIGDLPFRYVGKHRRTLLKDVLTLKARLDTGQKALDALAGDTEDLIVNHGL</sequence>
<proteinExistence type="predicted"/>
<reference evidence="1 2" key="1">
    <citation type="submission" date="2018-11" db="EMBL/GenBank/DDBJ databases">
        <title>Genome sequencing and analysis.</title>
        <authorList>
            <person name="Huang Y.-T."/>
        </authorList>
    </citation>
    <scope>NUCLEOTIDE SEQUENCE [LARGE SCALE GENOMIC DNA]</scope>
    <source>
        <strain evidence="1 2">SHIN</strain>
    </source>
</reference>
<organism evidence="1 2">
    <name type="scientific">Brucella pseudogrignonensis</name>
    <dbReference type="NCBI Taxonomy" id="419475"/>
    <lineage>
        <taxon>Bacteria</taxon>
        <taxon>Pseudomonadati</taxon>
        <taxon>Pseudomonadota</taxon>
        <taxon>Alphaproteobacteria</taxon>
        <taxon>Hyphomicrobiales</taxon>
        <taxon>Brucellaceae</taxon>
        <taxon>Brucella/Ochrobactrum group</taxon>
        <taxon>Brucella</taxon>
    </lineage>
</organism>
<gene>
    <name evidence="1" type="ORF">EHE22_01745</name>
</gene>
<accession>A0A7Y3WVG2</accession>
<dbReference type="AlphaFoldDB" id="A0A7Y3WVG2"/>
<protein>
    <submittedName>
        <fullName evidence="1">DNA-binding protein</fullName>
    </submittedName>
</protein>
<keyword evidence="1" id="KW-0238">DNA-binding</keyword>
<dbReference type="EMBL" id="PKQI01000001">
    <property type="protein sequence ID" value="NNV19152.1"/>
    <property type="molecule type" value="Genomic_DNA"/>
</dbReference>
<dbReference type="Proteomes" id="UP000526233">
    <property type="component" value="Unassembled WGS sequence"/>
</dbReference>
<comment type="caution">
    <text evidence="1">The sequence shown here is derived from an EMBL/GenBank/DDBJ whole genome shotgun (WGS) entry which is preliminary data.</text>
</comment>
<evidence type="ECO:0000313" key="2">
    <source>
        <dbReference type="Proteomes" id="UP000526233"/>
    </source>
</evidence>